<comment type="caution">
    <text evidence="2">The sequence shown here is derived from an EMBL/GenBank/DDBJ whole genome shotgun (WGS) entry which is preliminary data.</text>
</comment>
<accession>A0ABV3GLZ0</accession>
<dbReference type="InterPro" id="IPR016032">
    <property type="entry name" value="Sig_transdc_resp-reg_C-effctor"/>
</dbReference>
<evidence type="ECO:0000259" key="1">
    <source>
        <dbReference type="SMART" id="SM00421"/>
    </source>
</evidence>
<name>A0ABV3GLZ0_MICGL</name>
<evidence type="ECO:0000313" key="2">
    <source>
        <dbReference type="EMBL" id="MEV0972669.1"/>
    </source>
</evidence>
<dbReference type="InterPro" id="IPR000792">
    <property type="entry name" value="Tscrpt_reg_LuxR_C"/>
</dbReference>
<keyword evidence="3" id="KW-1185">Reference proteome</keyword>
<dbReference type="PANTHER" id="PTHR34293:SF1">
    <property type="entry name" value="HTH-TYPE TRANSCRIPTIONAL REGULATOR TRMBL2"/>
    <property type="match status" value="1"/>
</dbReference>
<evidence type="ECO:0000313" key="3">
    <source>
        <dbReference type="Proteomes" id="UP001551675"/>
    </source>
</evidence>
<gene>
    <name evidence="2" type="ORF">AB0I59_29040</name>
</gene>
<reference evidence="2 3" key="1">
    <citation type="submission" date="2024-06" db="EMBL/GenBank/DDBJ databases">
        <title>The Natural Products Discovery Center: Release of the First 8490 Sequenced Strains for Exploring Actinobacteria Biosynthetic Diversity.</title>
        <authorList>
            <person name="Kalkreuter E."/>
            <person name="Kautsar S.A."/>
            <person name="Yang D."/>
            <person name="Bader C.D."/>
            <person name="Teijaro C.N."/>
            <person name="Fluegel L."/>
            <person name="Davis C.M."/>
            <person name="Simpson J.R."/>
            <person name="Lauterbach L."/>
            <person name="Steele A.D."/>
            <person name="Gui C."/>
            <person name="Meng S."/>
            <person name="Li G."/>
            <person name="Viehrig K."/>
            <person name="Ye F."/>
            <person name="Su P."/>
            <person name="Kiefer A.F."/>
            <person name="Nichols A."/>
            <person name="Cepeda A.J."/>
            <person name="Yan W."/>
            <person name="Fan B."/>
            <person name="Jiang Y."/>
            <person name="Adhikari A."/>
            <person name="Zheng C.-J."/>
            <person name="Schuster L."/>
            <person name="Cowan T.M."/>
            <person name="Smanski M.J."/>
            <person name="Chevrette M.G."/>
            <person name="De Carvalho L.P.S."/>
            <person name="Shen B."/>
        </authorList>
    </citation>
    <scope>NUCLEOTIDE SEQUENCE [LARGE SCALE GENOMIC DNA]</scope>
    <source>
        <strain evidence="2 3">NPDC050100</strain>
    </source>
</reference>
<dbReference type="InterPro" id="IPR051797">
    <property type="entry name" value="TrmB-like"/>
</dbReference>
<dbReference type="SUPFAM" id="SSF46894">
    <property type="entry name" value="C-terminal effector domain of the bipartite response regulators"/>
    <property type="match status" value="1"/>
</dbReference>
<dbReference type="InterPro" id="IPR036388">
    <property type="entry name" value="WH-like_DNA-bd_sf"/>
</dbReference>
<proteinExistence type="predicted"/>
<dbReference type="PANTHER" id="PTHR34293">
    <property type="entry name" value="HTH-TYPE TRANSCRIPTIONAL REGULATOR TRMBL2"/>
    <property type="match status" value="1"/>
</dbReference>
<protein>
    <submittedName>
        <fullName evidence="2">Helix-turn-helix transcriptional regulator</fullName>
    </submittedName>
</protein>
<dbReference type="Proteomes" id="UP001551675">
    <property type="component" value="Unassembled WGS sequence"/>
</dbReference>
<dbReference type="Gene3D" id="1.10.10.10">
    <property type="entry name" value="Winged helix-like DNA-binding domain superfamily/Winged helix DNA-binding domain"/>
    <property type="match status" value="1"/>
</dbReference>
<organism evidence="2 3">
    <name type="scientific">Microtetraspora glauca</name>
    <dbReference type="NCBI Taxonomy" id="1996"/>
    <lineage>
        <taxon>Bacteria</taxon>
        <taxon>Bacillati</taxon>
        <taxon>Actinomycetota</taxon>
        <taxon>Actinomycetes</taxon>
        <taxon>Streptosporangiales</taxon>
        <taxon>Streptosporangiaceae</taxon>
        <taxon>Microtetraspora</taxon>
    </lineage>
</organism>
<sequence length="316" mass="33924">MKPLQALGVSPTAEAIYFALAEAGPSPVEALPTPREELGQALAELESLGLVTVVDGYASPLPPLSALEAYADRHTREALMARESAAVLARFWHDHQLSARYLEAVTTSEGTTAMQRRLLDRAEREVRALVLGPVGRPAETPRVAAGTLEALARGVTIRAVYGAEILRRPAALAALRTCVEAGEQARVFPDISIHMLIGDDREAVLIFGVGNPQARHAIVVQPSGLMTGLAGIFESFWRLAVPLAATVETNDLDAGPTTEGRRLLSYLSAGLTDESIARELGVSERTVARRIARLQEILGAQTRFQLGVQASRQGWI</sequence>
<dbReference type="Pfam" id="PF00196">
    <property type="entry name" value="GerE"/>
    <property type="match status" value="1"/>
</dbReference>
<dbReference type="EMBL" id="JBFALK010000017">
    <property type="protein sequence ID" value="MEV0972669.1"/>
    <property type="molecule type" value="Genomic_DNA"/>
</dbReference>
<dbReference type="SMART" id="SM00421">
    <property type="entry name" value="HTH_LUXR"/>
    <property type="match status" value="1"/>
</dbReference>
<dbReference type="RefSeq" id="WP_063818844.1">
    <property type="nucleotide sequence ID" value="NZ_JBFALK010000017.1"/>
</dbReference>
<feature type="domain" description="HTH luxR-type" evidence="1">
    <location>
        <begin position="253"/>
        <end position="310"/>
    </location>
</feature>